<sequence length="217" mass="24757">MKKLLSLLMILVLLACQNEKPNLNQTDNTDETAAQTDAETSKVEKIAKEQIPAEIKFEGDLVEARAWLSSDGEHFVIFSSQYTEESGDIFAYEFLKNGDKVQQLWSVQDEVTNCSLAKALEFLPESFQFSDFDKNNETEVWLAYKNGCRGGMDPVDLKILMFENGVKYELSGKTALSEDERHEGFKMNAALQNAPAHFKSYFEQMWHEFQVENLQAD</sequence>
<organism evidence="1 2">
    <name type="scientific">Cruoricaptor ignavus</name>
    <dbReference type="NCBI Taxonomy" id="1118202"/>
    <lineage>
        <taxon>Bacteria</taxon>
        <taxon>Pseudomonadati</taxon>
        <taxon>Bacteroidota</taxon>
        <taxon>Flavobacteriia</taxon>
        <taxon>Flavobacteriales</taxon>
        <taxon>Weeksellaceae</taxon>
        <taxon>Cruoricaptor</taxon>
    </lineage>
</organism>
<gene>
    <name evidence="1" type="ORF">SAMN05443429_102277</name>
</gene>
<proteinExistence type="predicted"/>
<evidence type="ECO:0000313" key="1">
    <source>
        <dbReference type="EMBL" id="SHI57747.1"/>
    </source>
</evidence>
<accession>A0A1M6C9N9</accession>
<dbReference type="STRING" id="1118202.SAMN05443429_102277"/>
<dbReference type="AlphaFoldDB" id="A0A1M6C9N9"/>
<dbReference type="OrthoDB" id="8585774at2"/>
<dbReference type="NCBIfam" id="NF046077">
    <property type="entry name" value="LPS_M949_RS01915"/>
    <property type="match status" value="1"/>
</dbReference>
<evidence type="ECO:0008006" key="3">
    <source>
        <dbReference type="Google" id="ProtNLM"/>
    </source>
</evidence>
<dbReference type="Proteomes" id="UP000184335">
    <property type="component" value="Unassembled WGS sequence"/>
</dbReference>
<evidence type="ECO:0000313" key="2">
    <source>
        <dbReference type="Proteomes" id="UP000184335"/>
    </source>
</evidence>
<name>A0A1M6C9N9_9FLAO</name>
<reference evidence="1 2" key="1">
    <citation type="submission" date="2016-11" db="EMBL/GenBank/DDBJ databases">
        <authorList>
            <person name="Jaros S."/>
            <person name="Januszkiewicz K."/>
            <person name="Wedrychowicz H."/>
        </authorList>
    </citation>
    <scope>NUCLEOTIDE SEQUENCE [LARGE SCALE GENOMIC DNA]</scope>
    <source>
        <strain evidence="1 2">DSM 25479</strain>
    </source>
</reference>
<dbReference type="InterPro" id="IPR058148">
    <property type="entry name" value="M949_RS01915-like_dom"/>
</dbReference>
<dbReference type="PROSITE" id="PS51257">
    <property type="entry name" value="PROKAR_LIPOPROTEIN"/>
    <property type="match status" value="1"/>
</dbReference>
<dbReference type="RefSeq" id="WP_073178470.1">
    <property type="nucleotide sequence ID" value="NZ_FQYI01000002.1"/>
</dbReference>
<keyword evidence="2" id="KW-1185">Reference proteome</keyword>
<dbReference type="EMBL" id="FQYI01000002">
    <property type="protein sequence ID" value="SHI57747.1"/>
    <property type="molecule type" value="Genomic_DNA"/>
</dbReference>
<protein>
    <recommendedName>
        <fullName evidence="3">Lipoprotein</fullName>
    </recommendedName>
</protein>